<evidence type="ECO:0000256" key="5">
    <source>
        <dbReference type="ARBA" id="ARBA00023219"/>
    </source>
</evidence>
<reference evidence="8" key="1">
    <citation type="journal article" date="2014" name="Front. Microbiol.">
        <title>High frequency of phylogenetically diverse reductive dehalogenase-homologous genes in deep subseafloor sedimentary metagenomes.</title>
        <authorList>
            <person name="Kawai M."/>
            <person name="Futagami T."/>
            <person name="Toyoda A."/>
            <person name="Takaki Y."/>
            <person name="Nishi S."/>
            <person name="Hori S."/>
            <person name="Arai W."/>
            <person name="Tsubouchi T."/>
            <person name="Morono Y."/>
            <person name="Uchiyama I."/>
            <person name="Ito T."/>
            <person name="Fujiyama A."/>
            <person name="Inagaki F."/>
            <person name="Takami H."/>
        </authorList>
    </citation>
    <scope>NUCLEOTIDE SEQUENCE</scope>
    <source>
        <strain evidence="8">Expedition CK06-06</strain>
    </source>
</reference>
<keyword evidence="4" id="KW-0946">Virion</keyword>
<comment type="caution">
    <text evidence="8">The sequence shown here is derived from an EMBL/GenBank/DDBJ whole genome shotgun (WGS) entry which is preliminary data.</text>
</comment>
<comment type="subcellular location">
    <subcellularLocation>
        <location evidence="1">Virion</location>
    </subcellularLocation>
</comment>
<feature type="compositionally biased region" description="Basic and acidic residues" evidence="7">
    <location>
        <begin position="142"/>
        <end position="156"/>
    </location>
</feature>
<evidence type="ECO:0000256" key="7">
    <source>
        <dbReference type="SAM" id="MobiDB-lite"/>
    </source>
</evidence>
<feature type="non-terminal residue" evidence="8">
    <location>
        <position position="1"/>
    </location>
</feature>
<dbReference type="EMBL" id="BARS01042235">
    <property type="protein sequence ID" value="GAG40520.1"/>
    <property type="molecule type" value="Genomic_DNA"/>
</dbReference>
<evidence type="ECO:0000256" key="4">
    <source>
        <dbReference type="ARBA" id="ARBA00022844"/>
    </source>
</evidence>
<keyword evidence="2" id="KW-1162">Viral penetration into host cytoplasm</keyword>
<dbReference type="AlphaFoldDB" id="X0XBT1"/>
<protein>
    <submittedName>
        <fullName evidence="8">Uncharacterized protein</fullName>
    </submittedName>
</protein>
<name>X0XBT1_9ZZZZ</name>
<evidence type="ECO:0000256" key="1">
    <source>
        <dbReference type="ARBA" id="ARBA00004328"/>
    </source>
</evidence>
<evidence type="ECO:0000313" key="8">
    <source>
        <dbReference type="EMBL" id="GAG40520.1"/>
    </source>
</evidence>
<dbReference type="GO" id="GO:0044423">
    <property type="term" value="C:virion component"/>
    <property type="evidence" value="ECO:0007669"/>
    <property type="project" value="UniProtKB-KW"/>
</dbReference>
<keyword evidence="3" id="KW-1188">Viral release from host cell</keyword>
<proteinExistence type="predicted"/>
<keyword evidence="6" id="KW-1160">Virus entry into host cell</keyword>
<dbReference type="GO" id="GO:0046718">
    <property type="term" value="P:symbiont entry into host cell"/>
    <property type="evidence" value="ECO:0007669"/>
    <property type="project" value="UniProtKB-KW"/>
</dbReference>
<dbReference type="Pfam" id="PF12236">
    <property type="entry name" value="Head-tail_con"/>
    <property type="match status" value="1"/>
</dbReference>
<accession>X0XBT1</accession>
<keyword evidence="5" id="KW-0231">Viral genome packaging</keyword>
<dbReference type="InterPro" id="IPR020991">
    <property type="entry name" value="Connector_podovirus"/>
</dbReference>
<evidence type="ECO:0000256" key="2">
    <source>
        <dbReference type="ARBA" id="ARBA00022595"/>
    </source>
</evidence>
<sequence length="181" mass="19861">VTATEFMEQKREKLQQVAPFISIYEPKVLDKMIERTHNMLDRLGAFPPPPPVFENAGRVEVEYISSIAKSLRQVGAESTRALMADVGMLAEMQVAAQMRPTALMKVDIPQAVDEISNGVGSPARVVLSDKVFDERLAQEERKEAAAQKAEMEKESNESLAKVGNVGTKDTVAGEAMEALNE</sequence>
<feature type="region of interest" description="Disordered" evidence="7">
    <location>
        <begin position="142"/>
        <end position="181"/>
    </location>
</feature>
<gene>
    <name evidence="8" type="ORF">S01H1_64102</name>
</gene>
<evidence type="ECO:0000256" key="3">
    <source>
        <dbReference type="ARBA" id="ARBA00022612"/>
    </source>
</evidence>
<evidence type="ECO:0000256" key="6">
    <source>
        <dbReference type="ARBA" id="ARBA00023296"/>
    </source>
</evidence>
<organism evidence="8">
    <name type="scientific">marine sediment metagenome</name>
    <dbReference type="NCBI Taxonomy" id="412755"/>
    <lineage>
        <taxon>unclassified sequences</taxon>
        <taxon>metagenomes</taxon>
        <taxon>ecological metagenomes</taxon>
    </lineage>
</organism>